<dbReference type="EMBL" id="LXMA01000038">
    <property type="protein sequence ID" value="OAT72154.1"/>
    <property type="molecule type" value="Genomic_DNA"/>
</dbReference>
<reference evidence="14" key="1">
    <citation type="submission" date="2016-05" db="EMBL/GenBank/DDBJ databases">
        <authorList>
            <person name="Wang W."/>
            <person name="Zhu L."/>
        </authorList>
    </citation>
    <scope>NUCLEOTIDE SEQUENCE [LARGE SCALE GENOMIC DNA]</scope>
    <source>
        <strain evidence="14">W-2</strain>
    </source>
</reference>
<evidence type="ECO:0000256" key="10">
    <source>
        <dbReference type="ARBA" id="ARBA00023186"/>
    </source>
</evidence>
<dbReference type="PANTHER" id="PTHR43469:SF1">
    <property type="entry name" value="SPBETA PROPHAGE-DERIVED DISULFIDE BOND FORMATION PROTEIN B"/>
    <property type="match status" value="1"/>
</dbReference>
<dbReference type="PANTHER" id="PTHR43469">
    <property type="entry name" value="DISULFIDE FORMATION PROTEIN-RELATED"/>
    <property type="match status" value="1"/>
</dbReference>
<gene>
    <name evidence="13" type="ORF">A7K69_12245</name>
</gene>
<dbReference type="InterPro" id="IPR003752">
    <property type="entry name" value="DiS_bond_form_DsbB/BdbC"/>
</dbReference>
<keyword evidence="8 12" id="KW-0472">Membrane</keyword>
<organism evidence="13 14">
    <name type="scientific">Parageobacillus thermoglucosidasius</name>
    <name type="common">Geobacillus thermoglucosidasius</name>
    <dbReference type="NCBI Taxonomy" id="1426"/>
    <lineage>
        <taxon>Bacteria</taxon>
        <taxon>Bacillati</taxon>
        <taxon>Bacillota</taxon>
        <taxon>Bacilli</taxon>
        <taxon>Bacillales</taxon>
        <taxon>Anoxybacillaceae</taxon>
        <taxon>Parageobacillus</taxon>
    </lineage>
</organism>
<evidence type="ECO:0000256" key="11">
    <source>
        <dbReference type="ARBA" id="ARBA00023284"/>
    </source>
</evidence>
<evidence type="ECO:0000256" key="7">
    <source>
        <dbReference type="ARBA" id="ARBA00023002"/>
    </source>
</evidence>
<evidence type="ECO:0000256" key="5">
    <source>
        <dbReference type="ARBA" id="ARBA00022982"/>
    </source>
</evidence>
<evidence type="ECO:0000256" key="4">
    <source>
        <dbReference type="ARBA" id="ARBA00022692"/>
    </source>
</evidence>
<dbReference type="RefSeq" id="WP_064552656.1">
    <property type="nucleotide sequence ID" value="NZ_LXMA01000038.1"/>
</dbReference>
<evidence type="ECO:0000313" key="13">
    <source>
        <dbReference type="EMBL" id="OAT72154.1"/>
    </source>
</evidence>
<name>A0A1B7KPY3_PARTM</name>
<feature type="transmembrane region" description="Helical" evidence="12">
    <location>
        <begin position="68"/>
        <end position="87"/>
    </location>
</feature>
<comment type="similarity">
    <text evidence="2">Belongs to the DsbB family. BdbC subfamily.</text>
</comment>
<dbReference type="InterPro" id="IPR023380">
    <property type="entry name" value="DsbB-like_sf"/>
</dbReference>
<keyword evidence="10" id="KW-0143">Chaperone</keyword>
<dbReference type="Pfam" id="PF02600">
    <property type="entry name" value="DsbB"/>
    <property type="match status" value="1"/>
</dbReference>
<dbReference type="InterPro" id="IPR012187">
    <property type="entry name" value="Disulphide_bond_form_BdbC"/>
</dbReference>
<feature type="transmembrane region" description="Helical" evidence="12">
    <location>
        <begin position="43"/>
        <end position="61"/>
    </location>
</feature>
<comment type="subcellular location">
    <subcellularLocation>
        <location evidence="1">Membrane</location>
        <topology evidence="1">Multi-pass membrane protein</topology>
    </subcellularLocation>
</comment>
<evidence type="ECO:0000256" key="1">
    <source>
        <dbReference type="ARBA" id="ARBA00004141"/>
    </source>
</evidence>
<evidence type="ECO:0000256" key="2">
    <source>
        <dbReference type="ARBA" id="ARBA00007602"/>
    </source>
</evidence>
<evidence type="ECO:0000256" key="12">
    <source>
        <dbReference type="SAM" id="Phobius"/>
    </source>
</evidence>
<keyword evidence="11" id="KW-0676">Redox-active center</keyword>
<dbReference type="GO" id="GO:0015035">
    <property type="term" value="F:protein-disulfide reductase activity"/>
    <property type="evidence" value="ECO:0007669"/>
    <property type="project" value="InterPro"/>
</dbReference>
<dbReference type="Gene3D" id="1.20.1550.10">
    <property type="entry name" value="DsbB-like"/>
    <property type="match status" value="1"/>
</dbReference>
<dbReference type="OrthoDB" id="158402at2"/>
<dbReference type="GO" id="GO:0006457">
    <property type="term" value="P:protein folding"/>
    <property type="evidence" value="ECO:0007669"/>
    <property type="project" value="InterPro"/>
</dbReference>
<evidence type="ECO:0000313" key="14">
    <source>
        <dbReference type="Proteomes" id="UP000078290"/>
    </source>
</evidence>
<evidence type="ECO:0000256" key="3">
    <source>
        <dbReference type="ARBA" id="ARBA00022448"/>
    </source>
</evidence>
<keyword evidence="9" id="KW-1015">Disulfide bond</keyword>
<feature type="transmembrane region" description="Helical" evidence="12">
    <location>
        <begin position="12"/>
        <end position="31"/>
    </location>
</feature>
<sequence>MNNNKAKTLENALIGAWGISLVATLGSLYFSEILKFIPCDLCWFQRIFMYPQVILLGLAAIRKEYSIARYSLALSVIGGAISLYHYLLQKVPFFQNHAISCGRIPCTGQYINWLGFITIPFLALVAFSLISVLSIFIIRKVKEGKQS</sequence>
<feature type="transmembrane region" description="Helical" evidence="12">
    <location>
        <begin position="113"/>
        <end position="138"/>
    </location>
</feature>
<keyword evidence="7" id="KW-0560">Oxidoreductase</keyword>
<keyword evidence="6 12" id="KW-1133">Transmembrane helix</keyword>
<proteinExistence type="inferred from homology"/>
<dbReference type="GO" id="GO:0016020">
    <property type="term" value="C:membrane"/>
    <property type="evidence" value="ECO:0007669"/>
    <property type="project" value="UniProtKB-SubCell"/>
</dbReference>
<evidence type="ECO:0000256" key="9">
    <source>
        <dbReference type="ARBA" id="ARBA00023157"/>
    </source>
</evidence>
<dbReference type="AlphaFoldDB" id="A0A1B7KPY3"/>
<comment type="caution">
    <text evidence="13">The sequence shown here is derived from an EMBL/GenBank/DDBJ whole genome shotgun (WGS) entry which is preliminary data.</text>
</comment>
<dbReference type="SUPFAM" id="SSF158442">
    <property type="entry name" value="DsbB-like"/>
    <property type="match status" value="1"/>
</dbReference>
<keyword evidence="5" id="KW-0249">Electron transport</keyword>
<dbReference type="PIRSF" id="PIRSF036659">
    <property type="entry name" value="BdbC"/>
    <property type="match status" value="1"/>
</dbReference>
<dbReference type="HAMAP" id="MF_00287">
    <property type="entry name" value="BdbC"/>
    <property type="match status" value="1"/>
</dbReference>
<dbReference type="NCBIfam" id="NF002849">
    <property type="entry name" value="PRK03113.1"/>
    <property type="match status" value="1"/>
</dbReference>
<keyword evidence="3" id="KW-0813">Transport</keyword>
<accession>A0A1B7KPY3</accession>
<keyword evidence="4 12" id="KW-0812">Transmembrane</keyword>
<evidence type="ECO:0000256" key="6">
    <source>
        <dbReference type="ARBA" id="ARBA00022989"/>
    </source>
</evidence>
<evidence type="ECO:0000256" key="8">
    <source>
        <dbReference type="ARBA" id="ARBA00023136"/>
    </source>
</evidence>
<dbReference type="Proteomes" id="UP000078290">
    <property type="component" value="Unassembled WGS sequence"/>
</dbReference>
<protein>
    <submittedName>
        <fullName evidence="13">Disulfide oxidoreductase</fullName>
    </submittedName>
</protein>